<comment type="caution">
    <text evidence="1">The sequence shown here is derived from an EMBL/GenBank/DDBJ whole genome shotgun (WGS) entry which is preliminary data.</text>
</comment>
<evidence type="ECO:0000313" key="1">
    <source>
        <dbReference type="EMBL" id="MFC0863693.1"/>
    </source>
</evidence>
<name>A0ABV6U5G7_9ACTN</name>
<dbReference type="EMBL" id="JBHMQT010000033">
    <property type="protein sequence ID" value="MFC0863693.1"/>
    <property type="molecule type" value="Genomic_DNA"/>
</dbReference>
<accession>A0ABV6U5G7</accession>
<sequence length="37" mass="4069">MNKQTYSTPALVELGDVRSVVLGSSNNDTADMSKYYN</sequence>
<proteinExistence type="predicted"/>
<evidence type="ECO:0000313" key="2">
    <source>
        <dbReference type="Proteomes" id="UP001589870"/>
    </source>
</evidence>
<dbReference type="Proteomes" id="UP001589870">
    <property type="component" value="Unassembled WGS sequence"/>
</dbReference>
<dbReference type="NCBIfam" id="NF033521">
    <property type="entry name" value="lasso_leader_L3"/>
    <property type="match status" value="1"/>
</dbReference>
<reference evidence="1 2" key="1">
    <citation type="submission" date="2024-09" db="EMBL/GenBank/DDBJ databases">
        <authorList>
            <person name="Sun Q."/>
            <person name="Mori K."/>
        </authorList>
    </citation>
    <scope>NUCLEOTIDE SEQUENCE [LARGE SCALE GENOMIC DNA]</scope>
    <source>
        <strain evidence="1 2">TBRC 1851</strain>
    </source>
</reference>
<gene>
    <name evidence="1" type="ORF">ACFHYQ_15425</name>
</gene>
<keyword evidence="2" id="KW-1185">Reference proteome</keyword>
<protein>
    <submittedName>
        <fullName evidence="1">Lasso RiPP family leader peptide-containing protein</fullName>
    </submittedName>
</protein>
<organism evidence="1 2">
    <name type="scientific">Sphaerimonospora cavernae</name>
    <dbReference type="NCBI Taxonomy" id="1740611"/>
    <lineage>
        <taxon>Bacteria</taxon>
        <taxon>Bacillati</taxon>
        <taxon>Actinomycetota</taxon>
        <taxon>Actinomycetes</taxon>
        <taxon>Streptosporangiales</taxon>
        <taxon>Streptosporangiaceae</taxon>
        <taxon>Sphaerimonospora</taxon>
    </lineage>
</organism>
<dbReference type="RefSeq" id="WP_394301833.1">
    <property type="nucleotide sequence ID" value="NZ_JBHMQT010000033.1"/>
</dbReference>